<dbReference type="Proteomes" id="UP000270524">
    <property type="component" value="Unassembled WGS sequence"/>
</dbReference>
<evidence type="ECO:0000259" key="1">
    <source>
        <dbReference type="Pfam" id="PF13401"/>
    </source>
</evidence>
<dbReference type="PANTHER" id="PTHR34301">
    <property type="entry name" value="DNA-BINDING PROTEIN-RELATED"/>
    <property type="match status" value="1"/>
</dbReference>
<protein>
    <submittedName>
        <fullName evidence="4">Uncharacterized protein</fullName>
    </submittedName>
</protein>
<dbReference type="InterPro" id="IPR056920">
    <property type="entry name" value="PRTase-CE"/>
</dbReference>
<dbReference type="InterPro" id="IPR027417">
    <property type="entry name" value="P-loop_NTPase"/>
</dbReference>
<evidence type="ECO:0000313" key="3">
    <source>
        <dbReference type="EMBL" id="RMN79578.1"/>
    </source>
</evidence>
<dbReference type="Gene3D" id="3.40.50.300">
    <property type="entry name" value="P-loop containing nucleotide triphosphate hydrolases"/>
    <property type="match status" value="1"/>
</dbReference>
<organism evidence="4 6">
    <name type="scientific">Pseudomonas cannabina</name>
    <dbReference type="NCBI Taxonomy" id="86840"/>
    <lineage>
        <taxon>Bacteria</taxon>
        <taxon>Pseudomonadati</taxon>
        <taxon>Pseudomonadota</taxon>
        <taxon>Gammaproteobacteria</taxon>
        <taxon>Pseudomonadales</taxon>
        <taxon>Pseudomonadaceae</taxon>
        <taxon>Pseudomonas</taxon>
    </lineage>
</organism>
<evidence type="ECO:0000313" key="5">
    <source>
        <dbReference type="Proteomes" id="UP000269335"/>
    </source>
</evidence>
<gene>
    <name evidence="4" type="ORF">ALQ51_101707</name>
    <name evidence="3" type="ORF">ALQ53_102854</name>
</gene>
<evidence type="ECO:0000313" key="4">
    <source>
        <dbReference type="EMBL" id="RMN87679.1"/>
    </source>
</evidence>
<dbReference type="EMBL" id="RBPH01000174">
    <property type="protein sequence ID" value="RMN79578.1"/>
    <property type="molecule type" value="Genomic_DNA"/>
</dbReference>
<feature type="domain" description="ORC1/DEAH AAA+ ATPase" evidence="1">
    <location>
        <begin position="423"/>
        <end position="565"/>
    </location>
</feature>
<sequence>MRNLRFLNNCIIYLKGTSMKGIPVGSNEIEKDFAEFTKANSIEGLHVFFRRICLYLGLDERHPLVSVFDTANGEAIKKMVASCLLRVVSQHSKILWEDTALRLKVSTLWDDVYSKDIYKILKLTGKIANHDLFRKMEEVESTQLRQFEDLAGSMISVETASEVRRRYQKLLSSPLTKIFSESQIYDRSLVSPERVAEVFNALDGYIESDRVNSSKSFSRLEDVITKYDEDIRRHGANIYVETFVSKIIHEVLSVTTLHFELSGSQQSAELVIAGTDRKYPLHTTGEVFSYRMNLVNVGPGIAYNVQINILEVDSSIEVESQELSLGALDVGIHEFIVNMKSNCDAYRTPSILGLMSWTDYSGVRTEIDFELLIIPQNGTLDWQKIKYLQPYSLESVDSEDELIGRKDMLENIYSKLSLRKGESSIIYGQKRVGKTSLAKTIQNRFKAKANHIAIFIETGSLDKTSPGRFIKSLGDKVIRSLARHVSIDPEIYKVDSSLSPLVSCIEDIVHAYPDLKIVLIIDEFDEIPSQLYPYTIEGDSFFHNLRSFSGESGEGRVSLILVGGENMGVIMQSTDKLNKFDASNVGYFNKSEYWEDFKELLVTPVRDVMEYSDEAILKLYEATEGNPFYTKFVAKVLYKKMCDRRCSFISADEIEDAVRDSVQTMEAINLNHFWSDGIRVEDPERRDLIETERRRFLISFADKLREHGTVDKKMMFGGADFGVQKEILDSFVSRNILVEEEGSLRIKPKLFERWLVEKGVHTLRAAFADEEALSAFEARESAAYIPDSSLISLADSWELYRGRRVGSSEIRAWLAQFESNAERCLAFKILENINFYGEARVREKLKIIHDVVRREVVYSVKSGERSRRDIIVSAFGPPSKSGSSYLRMYVSENGIISNGVKSFADIPKALSGDEQTKAVVFIDDIIGSGTTMIDCLREFSEAAGEMISQRDILVVVGVICGLRSGVEKVLQVIDSGEFPFRVELKVCDVLDEGDRAFSPVSQLFDEGDKHKAQVMARKYGSKLQSRHPLGYADSQLLVVFKDNCPNNTLPIIWCTGENPKWVPIFKRI</sequence>
<dbReference type="Pfam" id="PF24390">
    <property type="entry name" value="PRTase-CE"/>
    <property type="match status" value="1"/>
</dbReference>
<dbReference type="InterPro" id="IPR049945">
    <property type="entry name" value="AAA_22"/>
</dbReference>
<dbReference type="GO" id="GO:0016887">
    <property type="term" value="F:ATP hydrolysis activity"/>
    <property type="evidence" value="ECO:0007669"/>
    <property type="project" value="InterPro"/>
</dbReference>
<dbReference type="PANTHER" id="PTHR34301:SF8">
    <property type="entry name" value="ATPASE DOMAIN-CONTAINING PROTEIN"/>
    <property type="match status" value="1"/>
</dbReference>
<dbReference type="EMBL" id="RBPJ01000323">
    <property type="protein sequence ID" value="RMN87679.1"/>
    <property type="molecule type" value="Genomic_DNA"/>
</dbReference>
<feature type="domain" description="PRTase-CE" evidence="2">
    <location>
        <begin position="810"/>
        <end position="1067"/>
    </location>
</feature>
<evidence type="ECO:0000259" key="2">
    <source>
        <dbReference type="Pfam" id="PF24390"/>
    </source>
</evidence>
<dbReference type="SUPFAM" id="SSF52540">
    <property type="entry name" value="P-loop containing nucleoside triphosphate hydrolases"/>
    <property type="match status" value="1"/>
</dbReference>
<name>A0A3M3Q5Z7_PSECA</name>
<reference evidence="5 6" key="1">
    <citation type="submission" date="2018-08" db="EMBL/GenBank/DDBJ databases">
        <title>Recombination of ecologically and evolutionarily significant loci maintains genetic cohesion in the Pseudomonas syringae species complex.</title>
        <authorList>
            <person name="Dillon M."/>
            <person name="Thakur S."/>
            <person name="Almeida R.N.D."/>
            <person name="Weir B.S."/>
            <person name="Guttman D.S."/>
        </authorList>
    </citation>
    <scope>NUCLEOTIDE SEQUENCE [LARGE SCALE GENOMIC DNA]</scope>
    <source>
        <strain evidence="3 5">ICMP 15201</strain>
        <strain evidence="4 6">ICMP 15203</strain>
    </source>
</reference>
<proteinExistence type="predicted"/>
<dbReference type="Proteomes" id="UP000269335">
    <property type="component" value="Unassembled WGS sequence"/>
</dbReference>
<evidence type="ECO:0000313" key="6">
    <source>
        <dbReference type="Proteomes" id="UP000270524"/>
    </source>
</evidence>
<comment type="caution">
    <text evidence="4">The sequence shown here is derived from an EMBL/GenBank/DDBJ whole genome shotgun (WGS) entry which is preliminary data.</text>
</comment>
<dbReference type="Pfam" id="PF13401">
    <property type="entry name" value="AAA_22"/>
    <property type="match status" value="1"/>
</dbReference>
<accession>A0A3M3Q5Z7</accession>
<dbReference type="AlphaFoldDB" id="A0A3M3Q5Z7"/>